<gene>
    <name evidence="1" type="ORF">C8N45_105131</name>
</gene>
<evidence type="ECO:0000313" key="1">
    <source>
        <dbReference type="EMBL" id="PUB14908.1"/>
    </source>
</evidence>
<reference evidence="1 2" key="1">
    <citation type="submission" date="2018-04" db="EMBL/GenBank/DDBJ databases">
        <title>Genomic Encyclopedia of Archaeal and Bacterial Type Strains, Phase II (KMG-II): from individual species to whole genera.</title>
        <authorList>
            <person name="Goeker M."/>
        </authorList>
    </citation>
    <scope>NUCLEOTIDE SEQUENCE [LARGE SCALE GENOMIC DNA]</scope>
    <source>
        <strain evidence="1 2">DSM 29955</strain>
    </source>
</reference>
<dbReference type="EMBL" id="QBUD01000005">
    <property type="protein sequence ID" value="PUB14908.1"/>
    <property type="molecule type" value="Genomic_DNA"/>
</dbReference>
<evidence type="ECO:0000313" key="2">
    <source>
        <dbReference type="Proteomes" id="UP000244523"/>
    </source>
</evidence>
<name>A0A2T6KHD7_9RHOB</name>
<protein>
    <submittedName>
        <fullName evidence="1">Uncharacterized protein</fullName>
    </submittedName>
</protein>
<comment type="caution">
    <text evidence="1">The sequence shown here is derived from an EMBL/GenBank/DDBJ whole genome shotgun (WGS) entry which is preliminary data.</text>
</comment>
<sequence>MWALVIVESHPLADARLTLRSDLPGVQVYAFVFQCSLQPLEEDVVKEAALSIHRDARGPDLAGMPIHDGDQIQEPASHGLIAIGFVPLCWPAVVGLVANRPEPRRAHQSPDKRLVNSLAIVAQAPIRRCPCPICKTAGPACGRSCAPFPITWDCKAATCWIRSVPSKMASFGCCKPAPNDVLGLVAFVGIQRTIYAGR</sequence>
<keyword evidence="2" id="KW-1185">Reference proteome</keyword>
<proteinExistence type="predicted"/>
<accession>A0A2T6KHD7</accession>
<organism evidence="1 2">
    <name type="scientific">Yoonia sediminilitoris</name>
    <dbReference type="NCBI Taxonomy" id="1286148"/>
    <lineage>
        <taxon>Bacteria</taxon>
        <taxon>Pseudomonadati</taxon>
        <taxon>Pseudomonadota</taxon>
        <taxon>Alphaproteobacteria</taxon>
        <taxon>Rhodobacterales</taxon>
        <taxon>Paracoccaceae</taxon>
        <taxon>Yoonia</taxon>
    </lineage>
</organism>
<dbReference type="Proteomes" id="UP000244523">
    <property type="component" value="Unassembled WGS sequence"/>
</dbReference>
<dbReference type="AlphaFoldDB" id="A0A2T6KHD7"/>